<protein>
    <submittedName>
        <fullName evidence="7">GW domain-containing glycosaminoglycan-binding protein</fullName>
    </submittedName>
</protein>
<feature type="domain" description="GW" evidence="6">
    <location>
        <begin position="838"/>
        <end position="911"/>
    </location>
</feature>
<dbReference type="Gene3D" id="2.30.30.170">
    <property type="match status" value="8"/>
</dbReference>
<evidence type="ECO:0000256" key="3">
    <source>
        <dbReference type="ARBA" id="ARBA00022737"/>
    </source>
</evidence>
<sequence length="911" mass="99867">MKILLHSAFLATGLALVAIPSVASADEVNTPRPHDTTDDLKSADEQSIYVPQAIREGKVTEENDGFEDGTDTNVLADVPMLRAAGYPDVNSYIKSKNFSTASIEYQLKSQFPKFNYRNGYGKPEGIVLHETANNNSTIQNEIDYMSGNWQNAFVHTFVDKSRIIQIHPTDNAVWGAGQYANARFVQFELVRSKTFDDFARSINNYAYYSAYLLTKYNMKVDSAESDGKGTVWSHNAVTKYLGGTTHTDPIGYFNQYGYNWNSMMSLIQEKYNQINNGVIQYDKVIWAYARVKTPNTVIYSKPTGAKGATSVGNLSSYSGKQMRLVREAKVGNTISSQISVDGKVIGYVNNASLDIFYKTANETSLSGYRMVKTANQNDGYYMLPVAEPVDKKGTLKDLYNKVLTVDRQVTVDGVVWNRMKNGSAIVGWTKASNLGLTVSTNDIIWAYARVKTANTTIYSGPVDFATAVSVGNLSSYSGKQMRLVRQARVGNTISSQISVDGKVIGWVNNNSLDIFYKTANETSLSGYRMVKTANQNDGYYMLPVAEPVDKKGTLKDLYNKVLTVDRQVTVDGVVWNRMKNGTAIAGWTKASNLGLTVSTNDIIWAYARVKTANTTIYSGPVDFATAVSVGNLSSYSGKQMRLVRQARVGNTISSQISVDGKVIGWVNNSALNIFYKSANEKVVSLKRMVKATSQGEGYYMLPVAEAADKRGTLKNVYGKDLTVDREVTVDGVVWQRMKDGSNLVGWTKASNLGVAASSNNIIWAYARVKTANTPIYSAPVGSAAAASAGNLSSYSGKQLRLIREAKVGTTTSSQFSVDGKVIGWVNNSSLNVFYKSSMEKIISVKRTVKNTNGEYYQLPVPEPVDRKGTLAAYAGKTLTVDREVTVDGAVWNRMKDGSTIVGWTLASNLKA</sequence>
<dbReference type="PROSITE" id="PS51780">
    <property type="entry name" value="GW"/>
    <property type="match status" value="6"/>
</dbReference>
<feature type="region of interest" description="Disordered" evidence="4">
    <location>
        <begin position="26"/>
        <end position="47"/>
    </location>
</feature>
<gene>
    <name evidence="7" type="ORF">HB912_09510</name>
</gene>
<dbReference type="Proteomes" id="UP000559885">
    <property type="component" value="Unassembled WGS sequence"/>
</dbReference>
<evidence type="ECO:0000313" key="8">
    <source>
        <dbReference type="Proteomes" id="UP000559885"/>
    </source>
</evidence>
<evidence type="ECO:0000259" key="6">
    <source>
        <dbReference type="PROSITE" id="PS51780"/>
    </source>
</evidence>
<dbReference type="Pfam" id="PF13457">
    <property type="entry name" value="GW"/>
    <property type="match status" value="8"/>
</dbReference>
<dbReference type="Pfam" id="PF01510">
    <property type="entry name" value="Amidase_2"/>
    <property type="match status" value="1"/>
</dbReference>
<dbReference type="InterPro" id="IPR036505">
    <property type="entry name" value="Amidase/PGRP_sf"/>
</dbReference>
<evidence type="ECO:0000256" key="4">
    <source>
        <dbReference type="SAM" id="MobiDB-lite"/>
    </source>
</evidence>
<evidence type="ECO:0000256" key="1">
    <source>
        <dbReference type="ARBA" id="ARBA00006088"/>
    </source>
</evidence>
<feature type="signal peptide" evidence="5">
    <location>
        <begin position="1"/>
        <end position="25"/>
    </location>
</feature>
<feature type="domain" description="GW" evidence="6">
    <location>
        <begin position="599"/>
        <end position="676"/>
    </location>
</feature>
<dbReference type="SUPFAM" id="SSF55846">
    <property type="entry name" value="N-acetylmuramoyl-L-alanine amidase-like"/>
    <property type="match status" value="1"/>
</dbReference>
<proteinExistence type="inferred from homology"/>
<feature type="domain" description="GW" evidence="6">
    <location>
        <begin position="758"/>
        <end position="835"/>
    </location>
</feature>
<accession>A0A841ZRW7</accession>
<comment type="similarity">
    <text evidence="1">In the N-terminal section; belongs to the N-acetylmuramoyl-L-alanine amidase 2 family.</text>
</comment>
<evidence type="ECO:0000256" key="5">
    <source>
        <dbReference type="SAM" id="SignalP"/>
    </source>
</evidence>
<dbReference type="EMBL" id="JAARRM010000003">
    <property type="protein sequence ID" value="MBC1521885.1"/>
    <property type="molecule type" value="Genomic_DNA"/>
</dbReference>
<dbReference type="NCBIfam" id="NF033202">
    <property type="entry name" value="GW_glycos_SH3"/>
    <property type="match status" value="8"/>
</dbReference>
<dbReference type="InterPro" id="IPR038200">
    <property type="entry name" value="GW_dom_sf"/>
</dbReference>
<dbReference type="Gene3D" id="3.40.80.10">
    <property type="entry name" value="Peptidoglycan recognition protein-like"/>
    <property type="match status" value="1"/>
</dbReference>
<evidence type="ECO:0000256" key="2">
    <source>
        <dbReference type="ARBA" id="ARBA00022729"/>
    </source>
</evidence>
<dbReference type="GO" id="GO:0008745">
    <property type="term" value="F:N-acetylmuramoyl-L-alanine amidase activity"/>
    <property type="evidence" value="ECO:0007669"/>
    <property type="project" value="InterPro"/>
</dbReference>
<feature type="domain" description="GW" evidence="6">
    <location>
        <begin position="281"/>
        <end position="358"/>
    </location>
</feature>
<comment type="caution">
    <text evidence="7">The sequence shown here is derived from an EMBL/GenBank/DDBJ whole genome shotgun (WGS) entry which is preliminary data.</text>
</comment>
<dbReference type="RefSeq" id="WP_185374081.1">
    <property type="nucleotide sequence ID" value="NZ_JAARRM010000003.1"/>
</dbReference>
<keyword evidence="2 5" id="KW-0732">Signal</keyword>
<dbReference type="CDD" id="cd06583">
    <property type="entry name" value="PGRP"/>
    <property type="match status" value="1"/>
</dbReference>
<feature type="domain" description="GW" evidence="6">
    <location>
        <begin position="440"/>
        <end position="517"/>
    </location>
</feature>
<organism evidence="7 8">
    <name type="scientific">Listeria aquatica</name>
    <dbReference type="NCBI Taxonomy" id="1494960"/>
    <lineage>
        <taxon>Bacteria</taxon>
        <taxon>Bacillati</taxon>
        <taxon>Bacillota</taxon>
        <taxon>Bacilli</taxon>
        <taxon>Bacillales</taxon>
        <taxon>Listeriaceae</taxon>
        <taxon>Listeria</taxon>
    </lineage>
</organism>
<name>A0A841ZRW7_9LIST</name>
<feature type="domain" description="GW" evidence="6">
    <location>
        <begin position="679"/>
        <end position="757"/>
    </location>
</feature>
<dbReference type="SMART" id="SM00644">
    <property type="entry name" value="Ami_2"/>
    <property type="match status" value="1"/>
</dbReference>
<dbReference type="InterPro" id="IPR002502">
    <property type="entry name" value="Amidase_domain"/>
</dbReference>
<reference evidence="7 8" key="1">
    <citation type="submission" date="2020-03" db="EMBL/GenBank/DDBJ databases">
        <title>Soil Listeria distribution.</title>
        <authorList>
            <person name="Liao J."/>
            <person name="Wiedmann M."/>
        </authorList>
    </citation>
    <scope>NUCLEOTIDE SEQUENCE [LARGE SCALE GENOMIC DNA]</scope>
    <source>
        <strain evidence="7 8">FSL L7-1507</strain>
    </source>
</reference>
<feature type="chain" id="PRO_5033035139" evidence="5">
    <location>
        <begin position="26"/>
        <end position="911"/>
    </location>
</feature>
<dbReference type="AlphaFoldDB" id="A0A841ZRW7"/>
<evidence type="ECO:0000313" key="7">
    <source>
        <dbReference type="EMBL" id="MBC1521885.1"/>
    </source>
</evidence>
<dbReference type="GO" id="GO:0009253">
    <property type="term" value="P:peptidoglycan catabolic process"/>
    <property type="evidence" value="ECO:0007669"/>
    <property type="project" value="InterPro"/>
</dbReference>
<dbReference type="SUPFAM" id="SSF82057">
    <property type="entry name" value="Prokaryotic SH3-related domain"/>
    <property type="match status" value="8"/>
</dbReference>
<feature type="compositionally biased region" description="Basic and acidic residues" evidence="4">
    <location>
        <begin position="32"/>
        <end position="44"/>
    </location>
</feature>
<keyword evidence="3" id="KW-0677">Repeat</keyword>
<dbReference type="InterPro" id="IPR025987">
    <property type="entry name" value="GW_dom"/>
</dbReference>